<dbReference type="AlphaFoldDB" id="W6M844"/>
<reference evidence="1" key="1">
    <citation type="submission" date="2013-07" db="EMBL/GenBank/DDBJ databases">
        <authorList>
            <person name="McIlroy S."/>
        </authorList>
    </citation>
    <scope>NUCLEOTIDE SEQUENCE [LARGE SCALE GENOMIC DNA]</scope>
    <source>
        <strain evidence="1">Run_A_D11</strain>
    </source>
</reference>
<accession>W6M844</accession>
<organism evidence="1 2">
    <name type="scientific">Candidatus Competibacter denitrificans Run_A_D11</name>
    <dbReference type="NCBI Taxonomy" id="1400863"/>
    <lineage>
        <taxon>Bacteria</taxon>
        <taxon>Pseudomonadati</taxon>
        <taxon>Pseudomonadota</taxon>
        <taxon>Gammaproteobacteria</taxon>
        <taxon>Candidatus Competibacteraceae</taxon>
        <taxon>Candidatus Competibacter</taxon>
    </lineage>
</organism>
<sequence>MTFATLFTTEPYRYTGPMRALTDVSPVYSVCPNCKRELARTHIQASGYQFPVVADCPEHGRVTPMLSSVVNRYPAQAR</sequence>
<dbReference type="RefSeq" id="WP_048675902.1">
    <property type="nucleotide sequence ID" value="NZ_CBTJ020000101.1"/>
</dbReference>
<evidence type="ECO:0000313" key="2">
    <source>
        <dbReference type="Proteomes" id="UP000035760"/>
    </source>
</evidence>
<dbReference type="Proteomes" id="UP000035760">
    <property type="component" value="Unassembled WGS sequence"/>
</dbReference>
<gene>
    <name evidence="1" type="ORF">BN873_890032</name>
</gene>
<dbReference type="STRING" id="1400863.BN873_890032"/>
<proteinExistence type="predicted"/>
<reference evidence="1" key="2">
    <citation type="submission" date="2014-03" db="EMBL/GenBank/DDBJ databases">
        <title>Candidatus Competibacter-lineage genomes retrieved from metagenomes reveal functional metabolic diversity.</title>
        <authorList>
            <person name="McIlroy S.J."/>
            <person name="Albertsen M."/>
            <person name="Andresen E.K."/>
            <person name="Saunders A.M."/>
            <person name="Kristiansen R."/>
            <person name="Stokholm-Bjerregaard M."/>
            <person name="Nielsen K.L."/>
            <person name="Nielsen P.H."/>
        </authorList>
    </citation>
    <scope>NUCLEOTIDE SEQUENCE</scope>
    <source>
        <strain evidence="1">Run_A_D11</strain>
    </source>
</reference>
<keyword evidence="2" id="KW-1185">Reference proteome</keyword>
<name>W6M844_9GAMM</name>
<evidence type="ECO:0000313" key="1">
    <source>
        <dbReference type="EMBL" id="CDI04126.1"/>
    </source>
</evidence>
<comment type="caution">
    <text evidence="1">The sequence shown here is derived from an EMBL/GenBank/DDBJ whole genome shotgun (WGS) entry which is preliminary data.</text>
</comment>
<protein>
    <submittedName>
        <fullName evidence="1">Uncharacterized protein</fullName>
    </submittedName>
</protein>
<dbReference type="EMBL" id="CBTJ020000101">
    <property type="protein sequence ID" value="CDI04126.1"/>
    <property type="molecule type" value="Genomic_DNA"/>
</dbReference>